<keyword evidence="2" id="KW-1185">Reference proteome</keyword>
<dbReference type="OrthoDB" id="9554130at2"/>
<dbReference type="Proteomes" id="UP000295662">
    <property type="component" value="Unassembled WGS sequence"/>
</dbReference>
<comment type="caution">
    <text evidence="1">The sequence shown here is derived from an EMBL/GenBank/DDBJ whole genome shotgun (WGS) entry which is preliminary data.</text>
</comment>
<dbReference type="RefSeq" id="WP_133797574.1">
    <property type="nucleotide sequence ID" value="NZ_SOCA01000019.1"/>
</dbReference>
<evidence type="ECO:0000313" key="2">
    <source>
        <dbReference type="Proteomes" id="UP000295662"/>
    </source>
</evidence>
<accession>A0A4R7RJQ0</accession>
<sequence>MSTSPSPASSSPGDPFVIGRHYRVRRTFKALRDHFTEGELLIFDSRAWSRYDGMTGFFFSQPGRENIRAWDIGDYEDLSIWTELFEELPDQKSTK</sequence>
<name>A0A4R7RJQ0_9BACT</name>
<protein>
    <submittedName>
        <fullName evidence="1">Uncharacterized protein</fullName>
    </submittedName>
</protein>
<organism evidence="1 2">
    <name type="scientific">Prosthecobacter fusiformis</name>
    <dbReference type="NCBI Taxonomy" id="48464"/>
    <lineage>
        <taxon>Bacteria</taxon>
        <taxon>Pseudomonadati</taxon>
        <taxon>Verrucomicrobiota</taxon>
        <taxon>Verrucomicrobiia</taxon>
        <taxon>Verrucomicrobiales</taxon>
        <taxon>Verrucomicrobiaceae</taxon>
        <taxon>Prosthecobacter</taxon>
    </lineage>
</organism>
<evidence type="ECO:0000313" key="1">
    <source>
        <dbReference type="EMBL" id="TDU62526.1"/>
    </source>
</evidence>
<dbReference type="AlphaFoldDB" id="A0A4R7RJQ0"/>
<reference evidence="1 2" key="1">
    <citation type="submission" date="2019-03" db="EMBL/GenBank/DDBJ databases">
        <title>Genomic Encyclopedia of Archaeal and Bacterial Type Strains, Phase II (KMG-II): from individual species to whole genera.</title>
        <authorList>
            <person name="Goeker M."/>
        </authorList>
    </citation>
    <scope>NUCLEOTIDE SEQUENCE [LARGE SCALE GENOMIC DNA]</scope>
    <source>
        <strain evidence="1 2">ATCC 25309</strain>
    </source>
</reference>
<proteinExistence type="predicted"/>
<gene>
    <name evidence="1" type="ORF">EI77_04627</name>
</gene>
<dbReference type="EMBL" id="SOCA01000019">
    <property type="protein sequence ID" value="TDU62526.1"/>
    <property type="molecule type" value="Genomic_DNA"/>
</dbReference>